<feature type="binding site" evidence="4">
    <location>
        <position position="288"/>
    </location>
    <ligand>
        <name>Zn(2+)</name>
        <dbReference type="ChEBI" id="CHEBI:29105"/>
        <label>1</label>
        <note>catalytic</note>
    </ligand>
</feature>
<dbReference type="InterPro" id="IPR010229">
    <property type="entry name" value="Pept_M38_dipep"/>
</dbReference>
<dbReference type="PIRSF" id="PIRSF001238">
    <property type="entry name" value="IadA"/>
    <property type="match status" value="1"/>
</dbReference>
<keyword evidence="1" id="KW-0482">Metalloprotease</keyword>
<keyword evidence="1 6" id="KW-0378">Hydrolase</keyword>
<dbReference type="RefSeq" id="WP_353892403.1">
    <property type="nucleotide sequence ID" value="NZ_CP159485.1"/>
</dbReference>
<dbReference type="PANTHER" id="PTHR11647">
    <property type="entry name" value="HYDRANTOINASE/DIHYDROPYRIMIDINASE FAMILY MEMBER"/>
    <property type="match status" value="1"/>
</dbReference>
<protein>
    <recommendedName>
        <fullName evidence="1">Isoaspartyl dipeptidase</fullName>
        <ecNumber evidence="1">3.4.19.-</ecNumber>
    </recommendedName>
</protein>
<feature type="binding site" evidence="3">
    <location>
        <position position="102"/>
    </location>
    <ligand>
        <name>substrate</name>
    </ligand>
</feature>
<reference evidence="6" key="2">
    <citation type="submission" date="2024-06" db="EMBL/GenBank/DDBJ databases">
        <authorList>
            <person name="Petrova K.O."/>
            <person name="Toshchakov S.V."/>
            <person name="Boltjanskaja Y.V."/>
            <person name="Kevbrin V.V."/>
        </authorList>
    </citation>
    <scope>NUCLEOTIDE SEQUENCE</scope>
    <source>
        <strain evidence="6">Z-710</strain>
    </source>
</reference>
<dbReference type="GO" id="GO:0008237">
    <property type="term" value="F:metallopeptidase activity"/>
    <property type="evidence" value="ECO:0007669"/>
    <property type="project" value="UniProtKB-KW"/>
</dbReference>
<proteinExistence type="inferred from homology"/>
<evidence type="ECO:0000256" key="4">
    <source>
        <dbReference type="PIRSR" id="PIRSR001238-3"/>
    </source>
</evidence>
<dbReference type="Pfam" id="PF01979">
    <property type="entry name" value="Amidohydro_1"/>
    <property type="match status" value="1"/>
</dbReference>
<feature type="binding site" evidence="3">
    <location>
        <position position="292"/>
    </location>
    <ligand>
        <name>substrate</name>
    </ligand>
</feature>
<feature type="binding site" evidence="4">
    <location>
        <position position="198"/>
    </location>
    <ligand>
        <name>Zn(2+)</name>
        <dbReference type="ChEBI" id="CHEBI:29105"/>
        <label>2</label>
        <note>catalytic</note>
    </ligand>
</feature>
<dbReference type="EMBL" id="CP159485">
    <property type="protein sequence ID" value="XCI27826.1"/>
    <property type="molecule type" value="Genomic_DNA"/>
</dbReference>
<evidence type="ECO:0000259" key="5">
    <source>
        <dbReference type="Pfam" id="PF01979"/>
    </source>
</evidence>
<dbReference type="SUPFAM" id="SSF51556">
    <property type="entry name" value="Metallo-dependent hydrolases"/>
    <property type="match status" value="1"/>
</dbReference>
<accession>A0AAU8HQV1</accession>
<gene>
    <name evidence="6" type="primary">iadA</name>
    <name evidence="6" type="ORF">PRVXH_001750</name>
</gene>
<dbReference type="GO" id="GO:0016810">
    <property type="term" value="F:hydrolase activity, acting on carbon-nitrogen (but not peptide) bonds"/>
    <property type="evidence" value="ECO:0007669"/>
    <property type="project" value="InterPro"/>
</dbReference>
<dbReference type="SUPFAM" id="SSF51338">
    <property type="entry name" value="Composite domain of metallo-dependent hydrolases"/>
    <property type="match status" value="1"/>
</dbReference>
<dbReference type="InterPro" id="IPR050378">
    <property type="entry name" value="Metallo-dep_Hydrolases_sf"/>
</dbReference>
<feature type="binding site" evidence="3">
    <location>
        <position position="133"/>
    </location>
    <ligand>
        <name>substrate</name>
    </ligand>
</feature>
<dbReference type="AlphaFoldDB" id="A0AAU8HQV1"/>
<feature type="binding site" evidence="4">
    <location>
        <position position="227"/>
    </location>
    <ligand>
        <name>Zn(2+)</name>
        <dbReference type="ChEBI" id="CHEBI:29105"/>
        <label>2</label>
        <note>catalytic</note>
    </ligand>
</feature>
<keyword evidence="1" id="KW-0645">Protease</keyword>
<dbReference type="GO" id="GO:0006508">
    <property type="term" value="P:proteolysis"/>
    <property type="evidence" value="ECO:0007669"/>
    <property type="project" value="UniProtKB-KW"/>
</dbReference>
<reference evidence="6" key="1">
    <citation type="journal article" date="2018" name="Antonie Van Leeuwenhoek">
        <title>Proteinivorax hydrogeniformans sp. nov., an anaerobic, haloalkaliphilic bacterium fermenting proteinaceous compounds with high hydrogen production.</title>
        <authorList>
            <person name="Boltyanskaya Y."/>
            <person name="Detkova E."/>
            <person name="Pimenov N."/>
            <person name="Kevbrin V."/>
        </authorList>
    </citation>
    <scope>NUCLEOTIDE SEQUENCE</scope>
    <source>
        <strain evidence="6">Z-710</strain>
    </source>
</reference>
<dbReference type="EC" id="3.4.19.-" evidence="1"/>
<comment type="subcellular location">
    <subcellularLocation>
        <location evidence="1">Cytoplasm</location>
    </subcellularLocation>
</comment>
<dbReference type="InterPro" id="IPR032466">
    <property type="entry name" value="Metal_Hydrolase"/>
</dbReference>
<feature type="domain" description="Amidohydrolase-related" evidence="5">
    <location>
        <begin position="55"/>
        <end position="378"/>
    </location>
</feature>
<dbReference type="GO" id="GO:0046872">
    <property type="term" value="F:metal ion binding"/>
    <property type="evidence" value="ECO:0007669"/>
    <property type="project" value="UniProtKB-KW"/>
</dbReference>
<feature type="binding site" evidence="4">
    <location>
        <position position="64"/>
    </location>
    <ligand>
        <name>Zn(2+)</name>
        <dbReference type="ChEBI" id="CHEBI:29105"/>
        <label>1</label>
        <note>catalytic</note>
    </ligand>
</feature>
<name>A0AAU8HQV1_9FIRM</name>
<evidence type="ECO:0000256" key="3">
    <source>
        <dbReference type="PIRSR" id="PIRSR001238-2"/>
    </source>
</evidence>
<keyword evidence="1 4" id="KW-0479">Metal-binding</keyword>
<comment type="PTM">
    <text evidence="1">Carboxylation allows a single lysine to coordinate two zinc ions.</text>
</comment>
<comment type="similarity">
    <text evidence="1">Belongs to the peptidase M38 family.</text>
</comment>
<comment type="cofactor">
    <cofactor evidence="1 4">
        <name>Zn(2+)</name>
        <dbReference type="ChEBI" id="CHEBI:29105"/>
    </cofactor>
    <text evidence="1 4">Binds 2 Zn(2+) ions per subunit.</text>
</comment>
<dbReference type="NCBIfam" id="TIGR01975">
    <property type="entry name" value="isoAsp_dipep"/>
    <property type="match status" value="1"/>
</dbReference>
<dbReference type="GO" id="GO:0005737">
    <property type="term" value="C:cytoplasm"/>
    <property type="evidence" value="ECO:0007669"/>
    <property type="project" value="UniProtKB-SubCell"/>
</dbReference>
<evidence type="ECO:0000256" key="2">
    <source>
        <dbReference type="PIRSR" id="PIRSR001238-1"/>
    </source>
</evidence>
<feature type="active site" description="Proton acceptor" evidence="2">
    <location>
        <position position="288"/>
    </location>
</feature>
<keyword evidence="1 4" id="KW-0862">Zinc</keyword>
<feature type="binding site" evidence="3">
    <location>
        <position position="230"/>
    </location>
    <ligand>
        <name>substrate</name>
    </ligand>
</feature>
<evidence type="ECO:0000256" key="1">
    <source>
        <dbReference type="PIRNR" id="PIRNR001238"/>
    </source>
</evidence>
<feature type="binding site" evidence="3">
    <location>
        <begin position="71"/>
        <end position="73"/>
    </location>
    <ligand>
        <name>substrate</name>
    </ligand>
</feature>
<sequence>MITLVKGGEVYSPEKLGQKDILTVGGKVACIKDEISLGEIENNELVEVIDARGKYVFPGFIDGHVHITGGGGEGGFATRTPEIQLTDITTAGITTVIGCLGTDGFTRNMTDLLAKARVLNEEGITAYILSGSYKIPVVTLTGEVEKDIILIPEVLGVGEIALSDHRSFEPSISELKKLVAEVRVSAMLSGKKGAVNVHLGDGRKMFEDIWKVINETEIPPSHFIATHGNRKEEVFNEGLKFMKHGGFLDLTTSTIKKFLESGEVKCSRALRLIHEQNIPFDNLTLSSDGQGSLPNFSESGEYLGLKVGGVKSLYQEVKEAILKEDVPIEKAISTITKNPAVAYGLKDKGELSKGKDADITIVDKPTCEIETVISKGKTLVKEKEILVKGTFE</sequence>
<organism evidence="6">
    <name type="scientific">Proteinivorax hydrogeniformans</name>
    <dbReference type="NCBI Taxonomy" id="1826727"/>
    <lineage>
        <taxon>Bacteria</taxon>
        <taxon>Bacillati</taxon>
        <taxon>Bacillota</taxon>
        <taxon>Clostridia</taxon>
        <taxon>Eubacteriales</taxon>
        <taxon>Proteinivoracaceae</taxon>
        <taxon>Proteinivorax</taxon>
    </lineage>
</organism>
<dbReference type="PANTHER" id="PTHR11647:SF1">
    <property type="entry name" value="COLLAPSIN RESPONSE MEDIATOR PROTEIN"/>
    <property type="match status" value="1"/>
</dbReference>
<dbReference type="GO" id="GO:0008798">
    <property type="term" value="F:beta-aspartyl-peptidase activity"/>
    <property type="evidence" value="ECO:0007669"/>
    <property type="project" value="InterPro"/>
</dbReference>
<dbReference type="Gene3D" id="3.20.20.140">
    <property type="entry name" value="Metal-dependent hydrolases"/>
    <property type="match status" value="1"/>
</dbReference>
<feature type="binding site" evidence="3">
    <location>
        <position position="166"/>
    </location>
    <ligand>
        <name>substrate</name>
    </ligand>
</feature>
<comment type="function">
    <text evidence="1">Catalyzes the hydrolytic cleavage of a subset of L-isoaspartyl (L-beta-aspartyl) dipeptides. Used to degrade proteins damaged by L-isoaspartyl residues formation.</text>
</comment>
<evidence type="ECO:0000313" key="6">
    <source>
        <dbReference type="EMBL" id="XCI27826.1"/>
    </source>
</evidence>
<dbReference type="InterPro" id="IPR011059">
    <property type="entry name" value="Metal-dep_hydrolase_composite"/>
</dbReference>
<dbReference type="InterPro" id="IPR006680">
    <property type="entry name" value="Amidohydro-rel"/>
</dbReference>
<feature type="binding site" evidence="4">
    <location>
        <position position="66"/>
    </location>
    <ligand>
        <name>Zn(2+)</name>
        <dbReference type="ChEBI" id="CHEBI:29105"/>
        <label>1</label>
        <note>catalytic</note>
    </ligand>
</feature>
<dbReference type="Gene3D" id="2.30.40.10">
    <property type="entry name" value="Urease, subunit C, domain 1"/>
    <property type="match status" value="1"/>
</dbReference>